<dbReference type="PROSITE" id="PS00686">
    <property type="entry name" value="NFYA_HAP2_1"/>
    <property type="match status" value="1"/>
</dbReference>
<feature type="compositionally biased region" description="Polar residues" evidence="9">
    <location>
        <begin position="334"/>
        <end position="348"/>
    </location>
</feature>
<feature type="compositionally biased region" description="Polar residues" evidence="9">
    <location>
        <begin position="1"/>
        <end position="10"/>
    </location>
</feature>
<evidence type="ECO:0000256" key="5">
    <source>
        <dbReference type="ARBA" id="ARBA00023163"/>
    </source>
</evidence>
<dbReference type="GO" id="GO:0003677">
    <property type="term" value="F:DNA binding"/>
    <property type="evidence" value="ECO:0007669"/>
    <property type="project" value="UniProtKB-KW"/>
</dbReference>
<keyword evidence="10" id="KW-1185">Reference proteome</keyword>
<sequence>MQSKSQSTSRPGPDPHTITPANVYTEPWWRTSGYNPIPPPLAGGNATNSSSLECPNGGSESNDDQSLSNDDHNEEDDDATKESPINASPQSGSYRQEHQVVQHVASNMPTARDDCLTQPTQLELVGHSIACASNLYQDPYYGGMMAAYGHQPLGYPPFIGMPQARMPLPLEMTQEPVYVNAKQYQGILRRRQARAKAELERKLIKSRKPYLHESRHQHAMRRARGTGGRFAKKNDSDASNCTSKEKGSSGPAHSSLSASSSGSEHLASDSNETWNSSNGQQEARGSQMTDTCTTQNYVNGSGCYQAHGGLQDPAYLCPGERSEEGVFSGRERGSISSNQASQRSLAIQ</sequence>
<evidence type="ECO:0000313" key="12">
    <source>
        <dbReference type="RefSeq" id="XP_015875899.2"/>
    </source>
</evidence>
<accession>A0A6P3ZBK4</accession>
<dbReference type="InterPro" id="IPR001289">
    <property type="entry name" value="NFYA"/>
</dbReference>
<feature type="compositionally biased region" description="Polar residues" evidence="9">
    <location>
        <begin position="83"/>
        <end position="94"/>
    </location>
</feature>
<dbReference type="Gene3D" id="6.10.250.2430">
    <property type="match status" value="1"/>
</dbReference>
<evidence type="ECO:0000256" key="7">
    <source>
        <dbReference type="ARBA" id="ARBA00025911"/>
    </source>
</evidence>
<dbReference type="RefSeq" id="XP_060667804.1">
    <property type="nucleotide sequence ID" value="XM_060811821.1"/>
</dbReference>
<comment type="function">
    <text evidence="8">Component of the sequence-specific heterotrimeric transcription factor (NF-Y) which specifically recognizes a 5'-CCAAT-3' box motif found in the promoters of its target genes.</text>
</comment>
<feature type="region of interest" description="Disordered" evidence="9">
    <location>
        <begin position="309"/>
        <end position="348"/>
    </location>
</feature>
<dbReference type="Pfam" id="PF02045">
    <property type="entry name" value="CBFB_NFYA"/>
    <property type="match status" value="1"/>
</dbReference>
<evidence type="ECO:0000256" key="4">
    <source>
        <dbReference type="ARBA" id="ARBA00023159"/>
    </source>
</evidence>
<keyword evidence="6 8" id="KW-0539">Nucleus</keyword>
<evidence type="ECO:0000256" key="2">
    <source>
        <dbReference type="ARBA" id="ARBA00023015"/>
    </source>
</evidence>
<reference evidence="11 12" key="1">
    <citation type="submission" date="2025-05" db="UniProtKB">
        <authorList>
            <consortium name="RefSeq"/>
        </authorList>
    </citation>
    <scope>IDENTIFICATION</scope>
    <source>
        <tissue evidence="11 12">Seedling</tissue>
    </source>
</reference>
<dbReference type="GeneID" id="107412610"/>
<evidence type="ECO:0000256" key="9">
    <source>
        <dbReference type="SAM" id="MobiDB-lite"/>
    </source>
</evidence>
<evidence type="ECO:0000256" key="3">
    <source>
        <dbReference type="ARBA" id="ARBA00023125"/>
    </source>
</evidence>
<evidence type="ECO:0000313" key="11">
    <source>
        <dbReference type="RefSeq" id="XP_015875898.2"/>
    </source>
</evidence>
<dbReference type="RefSeq" id="XP_015875900.2">
    <property type="nucleotide sequence ID" value="XM_016020414.4"/>
</dbReference>
<feature type="compositionally biased region" description="Polar residues" evidence="9">
    <location>
        <begin position="271"/>
        <end position="290"/>
    </location>
</feature>
<dbReference type="RefSeq" id="XP_015875899.2">
    <property type="nucleotide sequence ID" value="XM_016020413.4"/>
</dbReference>
<evidence type="ECO:0000256" key="8">
    <source>
        <dbReference type="RuleBase" id="RU367155"/>
    </source>
</evidence>
<dbReference type="KEGG" id="zju:107412610"/>
<dbReference type="PRINTS" id="PR00616">
    <property type="entry name" value="CCAATSUBUNTB"/>
</dbReference>
<dbReference type="AlphaFoldDB" id="A0A6P3ZBK4"/>
<evidence type="ECO:0000313" key="13">
    <source>
        <dbReference type="RefSeq" id="XP_015875900.2"/>
    </source>
</evidence>
<feature type="compositionally biased region" description="Low complexity" evidence="9">
    <location>
        <begin position="248"/>
        <end position="270"/>
    </location>
</feature>
<evidence type="ECO:0000256" key="1">
    <source>
        <dbReference type="ARBA" id="ARBA00004123"/>
    </source>
</evidence>
<evidence type="ECO:0000256" key="6">
    <source>
        <dbReference type="ARBA" id="ARBA00023242"/>
    </source>
</evidence>
<dbReference type="Proteomes" id="UP001652623">
    <property type="component" value="Chromosome 10"/>
</dbReference>
<evidence type="ECO:0000313" key="14">
    <source>
        <dbReference type="RefSeq" id="XP_048323968.1"/>
    </source>
</evidence>
<feature type="region of interest" description="Disordered" evidence="9">
    <location>
        <begin position="1"/>
        <end position="96"/>
    </location>
</feature>
<dbReference type="PANTHER" id="PTHR12632">
    <property type="entry name" value="TRANSCRIPTION FACTOR NF-Y ALPHA-RELATED"/>
    <property type="match status" value="1"/>
</dbReference>
<gene>
    <name evidence="11 12 13 14 15" type="primary">LOC107412610</name>
</gene>
<feature type="compositionally biased region" description="Basic and acidic residues" evidence="9">
    <location>
        <begin position="320"/>
        <end position="333"/>
    </location>
</feature>
<dbReference type="RefSeq" id="XP_015875898.2">
    <property type="nucleotide sequence ID" value="XM_016020412.4"/>
</dbReference>
<protein>
    <recommendedName>
        <fullName evidence="8">Nuclear transcription factor Y subunit</fullName>
    </recommendedName>
</protein>
<proteinExistence type="inferred from homology"/>
<evidence type="ECO:0000313" key="15">
    <source>
        <dbReference type="RefSeq" id="XP_060667804.1"/>
    </source>
</evidence>
<organism evidence="10 13">
    <name type="scientific">Ziziphus jujuba</name>
    <name type="common">Chinese jujube</name>
    <name type="synonym">Ziziphus sativa</name>
    <dbReference type="NCBI Taxonomy" id="326968"/>
    <lineage>
        <taxon>Eukaryota</taxon>
        <taxon>Viridiplantae</taxon>
        <taxon>Streptophyta</taxon>
        <taxon>Embryophyta</taxon>
        <taxon>Tracheophyta</taxon>
        <taxon>Spermatophyta</taxon>
        <taxon>Magnoliopsida</taxon>
        <taxon>eudicotyledons</taxon>
        <taxon>Gunneridae</taxon>
        <taxon>Pentapetalae</taxon>
        <taxon>rosids</taxon>
        <taxon>fabids</taxon>
        <taxon>Rosales</taxon>
        <taxon>Rhamnaceae</taxon>
        <taxon>Paliureae</taxon>
        <taxon>Ziziphus</taxon>
    </lineage>
</organism>
<dbReference type="RefSeq" id="XP_048323968.1">
    <property type="nucleotide sequence ID" value="XM_048468011.2"/>
</dbReference>
<keyword evidence="4" id="KW-0010">Activator</keyword>
<keyword evidence="2 8" id="KW-0805">Transcription regulation</keyword>
<name>A0A6P3ZBK4_ZIZJJ</name>
<feature type="region of interest" description="Disordered" evidence="9">
    <location>
        <begin position="206"/>
        <end position="290"/>
    </location>
</feature>
<dbReference type="SMART" id="SM00521">
    <property type="entry name" value="CBF"/>
    <property type="match status" value="1"/>
</dbReference>
<comment type="subunit">
    <text evidence="7">Heterotrimeric transcription factor composed of three components, NF-YA, NF-YB and NF-YC. NF-YB and NF-YC must interact and dimerize for NF-YA association and DNA binding.</text>
</comment>
<evidence type="ECO:0000313" key="10">
    <source>
        <dbReference type="Proteomes" id="UP001652623"/>
    </source>
</evidence>
<comment type="similarity">
    <text evidence="8">Belongs to the NFYA/HAP2 subunit family.</text>
</comment>
<keyword evidence="3 8" id="KW-0238">DNA-binding</keyword>
<comment type="subcellular location">
    <subcellularLocation>
        <location evidence="1 8">Nucleus</location>
    </subcellularLocation>
</comment>
<feature type="compositionally biased region" description="Polar residues" evidence="9">
    <location>
        <begin position="45"/>
        <end position="68"/>
    </location>
</feature>
<dbReference type="GO" id="GO:0003700">
    <property type="term" value="F:DNA-binding transcription factor activity"/>
    <property type="evidence" value="ECO:0007669"/>
    <property type="project" value="UniProtKB-UniRule"/>
</dbReference>
<dbReference type="PROSITE" id="PS51152">
    <property type="entry name" value="NFYA_HAP2_2"/>
    <property type="match status" value="1"/>
</dbReference>
<keyword evidence="5 8" id="KW-0804">Transcription</keyword>
<dbReference type="InterPro" id="IPR018362">
    <property type="entry name" value="CCAAT-binding_factor_CS"/>
</dbReference>
<dbReference type="GO" id="GO:0016602">
    <property type="term" value="C:CCAAT-binding factor complex"/>
    <property type="evidence" value="ECO:0007669"/>
    <property type="project" value="InterPro"/>
</dbReference>